<accession>A0A7S2DXM8</accession>
<dbReference type="PANTHER" id="PTHR43775:SF37">
    <property type="entry name" value="SI:DKEY-61P9.11"/>
    <property type="match status" value="1"/>
</dbReference>
<evidence type="ECO:0000313" key="5">
    <source>
        <dbReference type="EMBL" id="CAD9467379.1"/>
    </source>
</evidence>
<evidence type="ECO:0000259" key="4">
    <source>
        <dbReference type="SMART" id="SM00822"/>
    </source>
</evidence>
<keyword evidence="1" id="KW-0596">Phosphopantetheine</keyword>
<keyword evidence="2" id="KW-0597">Phosphoprotein</keyword>
<dbReference type="InterPro" id="IPR050091">
    <property type="entry name" value="PKS_NRPS_Biosynth_Enz"/>
</dbReference>
<protein>
    <recommendedName>
        <fullName evidence="4">Ketoreductase domain-containing protein</fullName>
    </recommendedName>
</protein>
<dbReference type="SMART" id="SM00822">
    <property type="entry name" value="PKS_KR"/>
    <property type="match status" value="1"/>
</dbReference>
<dbReference type="InterPro" id="IPR057326">
    <property type="entry name" value="KR_dom"/>
</dbReference>
<dbReference type="PANTHER" id="PTHR43775">
    <property type="entry name" value="FATTY ACID SYNTHASE"/>
    <property type="match status" value="1"/>
</dbReference>
<dbReference type="AlphaFoldDB" id="A0A7S2DXM8"/>
<dbReference type="Gene3D" id="3.40.50.720">
    <property type="entry name" value="NAD(P)-binding Rossmann-like Domain"/>
    <property type="match status" value="1"/>
</dbReference>
<name>A0A7S2DXM8_9DINO</name>
<dbReference type="GO" id="GO:0004312">
    <property type="term" value="F:fatty acid synthase activity"/>
    <property type="evidence" value="ECO:0007669"/>
    <property type="project" value="TreeGrafter"/>
</dbReference>
<organism evidence="5">
    <name type="scientific">Alexandrium andersonii</name>
    <dbReference type="NCBI Taxonomy" id="327968"/>
    <lineage>
        <taxon>Eukaryota</taxon>
        <taxon>Sar</taxon>
        <taxon>Alveolata</taxon>
        <taxon>Dinophyceae</taxon>
        <taxon>Gonyaulacales</taxon>
        <taxon>Pyrocystaceae</taxon>
        <taxon>Alexandrium</taxon>
    </lineage>
</organism>
<dbReference type="SUPFAM" id="SSF51735">
    <property type="entry name" value="NAD(P)-binding Rossmann-fold domains"/>
    <property type="match status" value="1"/>
</dbReference>
<feature type="region of interest" description="Disordered" evidence="3">
    <location>
        <begin position="234"/>
        <end position="260"/>
    </location>
</feature>
<gene>
    <name evidence="5" type="ORF">AAND1436_LOCUS29941</name>
</gene>
<evidence type="ECO:0000256" key="1">
    <source>
        <dbReference type="ARBA" id="ARBA00022450"/>
    </source>
</evidence>
<dbReference type="InterPro" id="IPR036291">
    <property type="entry name" value="NAD(P)-bd_dom_sf"/>
</dbReference>
<sequence>MGLVAAETLAEAGAQCLVLSSKSGDVPKGMGVERRIQMMQEKDVTVVVEKCDTGKDREVEKLLDRIRSTYGAVTAVVHCAGLTADSPMEDLDAGMMTHVFEPKAQGAYYLHKHTQEDELFSFLMFSSVAAQRGSSNQANYAASCTYLDELARLRSAQGLPGVSVQWPGLDLSGRTVKDDSALGLATVKQVIKQLVCGREPVEPVQAVLPAAYLTPSSPLVRPLLDLLTARANPQMAGAQGQQAEKTTQQGQGPKAPRVYF</sequence>
<dbReference type="InterPro" id="IPR013968">
    <property type="entry name" value="PKS_KR"/>
</dbReference>
<evidence type="ECO:0000256" key="3">
    <source>
        <dbReference type="SAM" id="MobiDB-lite"/>
    </source>
</evidence>
<feature type="domain" description="Ketoreductase" evidence="4">
    <location>
        <begin position="2"/>
        <end position="172"/>
    </location>
</feature>
<reference evidence="5" key="1">
    <citation type="submission" date="2021-01" db="EMBL/GenBank/DDBJ databases">
        <authorList>
            <person name="Corre E."/>
            <person name="Pelletier E."/>
            <person name="Niang G."/>
            <person name="Scheremetjew M."/>
            <person name="Finn R."/>
            <person name="Kale V."/>
            <person name="Holt S."/>
            <person name="Cochrane G."/>
            <person name="Meng A."/>
            <person name="Brown T."/>
            <person name="Cohen L."/>
        </authorList>
    </citation>
    <scope>NUCLEOTIDE SEQUENCE</scope>
    <source>
        <strain evidence="5">CCMP2222</strain>
    </source>
</reference>
<evidence type="ECO:0000256" key="2">
    <source>
        <dbReference type="ARBA" id="ARBA00022553"/>
    </source>
</evidence>
<dbReference type="Pfam" id="PF08659">
    <property type="entry name" value="KR"/>
    <property type="match status" value="1"/>
</dbReference>
<dbReference type="EMBL" id="HBGQ01061994">
    <property type="protein sequence ID" value="CAD9467379.1"/>
    <property type="molecule type" value="Transcribed_RNA"/>
</dbReference>
<proteinExistence type="predicted"/>
<feature type="compositionally biased region" description="Polar residues" evidence="3">
    <location>
        <begin position="239"/>
        <end position="251"/>
    </location>
</feature>
<dbReference type="GO" id="GO:0006633">
    <property type="term" value="P:fatty acid biosynthetic process"/>
    <property type="evidence" value="ECO:0007669"/>
    <property type="project" value="TreeGrafter"/>
</dbReference>